<protein>
    <submittedName>
        <fullName evidence="1">Uncharacterized protein</fullName>
    </submittedName>
</protein>
<sequence>SFILRSEEFKINIAQLDEIFDSLIPLQFRNGNAIKDVEFDTYGFNNQNYFYTAFKDNNTGAFLINDRKIIHKPWKTTCDFEKSILDNALGRKDKGEQLKYLAQYINQFIKDVEFTKTLLENSKRISEKDLIKQLKEKLVVSTINKKRVLIIKEFIKQRFSNELANRIKN</sequence>
<name>X1H987_9ZZZZ</name>
<organism evidence="1">
    <name type="scientific">marine sediment metagenome</name>
    <dbReference type="NCBI Taxonomy" id="412755"/>
    <lineage>
        <taxon>unclassified sequences</taxon>
        <taxon>metagenomes</taxon>
        <taxon>ecological metagenomes</taxon>
    </lineage>
</organism>
<feature type="non-terminal residue" evidence="1">
    <location>
        <position position="1"/>
    </location>
</feature>
<dbReference type="EMBL" id="BARU01011154">
    <property type="protein sequence ID" value="GAH41883.1"/>
    <property type="molecule type" value="Genomic_DNA"/>
</dbReference>
<accession>X1H987</accession>
<comment type="caution">
    <text evidence="1">The sequence shown here is derived from an EMBL/GenBank/DDBJ whole genome shotgun (WGS) entry which is preliminary data.</text>
</comment>
<evidence type="ECO:0000313" key="1">
    <source>
        <dbReference type="EMBL" id="GAH41883.1"/>
    </source>
</evidence>
<dbReference type="AlphaFoldDB" id="X1H987"/>
<proteinExistence type="predicted"/>
<reference evidence="1" key="1">
    <citation type="journal article" date="2014" name="Front. Microbiol.">
        <title>High frequency of phylogenetically diverse reductive dehalogenase-homologous genes in deep subseafloor sedimentary metagenomes.</title>
        <authorList>
            <person name="Kawai M."/>
            <person name="Futagami T."/>
            <person name="Toyoda A."/>
            <person name="Takaki Y."/>
            <person name="Nishi S."/>
            <person name="Hori S."/>
            <person name="Arai W."/>
            <person name="Tsubouchi T."/>
            <person name="Morono Y."/>
            <person name="Uchiyama I."/>
            <person name="Ito T."/>
            <person name="Fujiyama A."/>
            <person name="Inagaki F."/>
            <person name="Takami H."/>
        </authorList>
    </citation>
    <scope>NUCLEOTIDE SEQUENCE</scope>
    <source>
        <strain evidence="1">Expedition CK06-06</strain>
    </source>
</reference>
<gene>
    <name evidence="1" type="ORF">S03H2_21032</name>
</gene>